<dbReference type="EnsemblMetazoa" id="LLOJ007681-RA">
    <property type="protein sequence ID" value="LLOJ007681-PA"/>
    <property type="gene ID" value="LLOJ007681"/>
</dbReference>
<keyword evidence="2" id="KW-0472">Membrane</keyword>
<evidence type="ECO:0000256" key="2">
    <source>
        <dbReference type="SAM" id="Phobius"/>
    </source>
</evidence>
<protein>
    <submittedName>
        <fullName evidence="4 5">Uncharacterized protein</fullName>
    </submittedName>
</protein>
<evidence type="ECO:0000256" key="1">
    <source>
        <dbReference type="SAM" id="MobiDB-lite"/>
    </source>
</evidence>
<dbReference type="EMBL" id="GITU01011803">
    <property type="protein sequence ID" value="MBC1180506.1"/>
    <property type="molecule type" value="Transcribed_RNA"/>
</dbReference>
<evidence type="ECO:0000256" key="3">
    <source>
        <dbReference type="SAM" id="SignalP"/>
    </source>
</evidence>
<reference evidence="4" key="2">
    <citation type="journal article" date="2020" name="BMC">
        <title>Leishmania infection induces a limited differential gene expression in the sand fly midgut.</title>
        <authorList>
            <person name="Coutinho-Abreu I.V."/>
            <person name="Serafim T.D."/>
            <person name="Meneses C."/>
            <person name="Kamhawi S."/>
            <person name="Oliveira F."/>
            <person name="Valenzuela J.G."/>
        </authorList>
    </citation>
    <scope>NUCLEOTIDE SEQUENCE</scope>
    <source>
        <strain evidence="4">Jacobina</strain>
        <tissue evidence="4">Midgut</tissue>
    </source>
</reference>
<name>A0A1B0CS32_LUTLO</name>
<keyword evidence="6" id="KW-1185">Reference proteome</keyword>
<accession>A0A1B0CS32</accession>
<dbReference type="Proteomes" id="UP000092461">
    <property type="component" value="Unassembled WGS sequence"/>
</dbReference>
<dbReference type="EMBL" id="AJWK01025606">
    <property type="status" value="NOT_ANNOTATED_CDS"/>
    <property type="molecule type" value="Genomic_DNA"/>
</dbReference>
<dbReference type="EMBL" id="AJWK01025608">
    <property type="status" value="NOT_ANNOTATED_CDS"/>
    <property type="molecule type" value="Genomic_DNA"/>
</dbReference>
<feature type="compositionally biased region" description="Low complexity" evidence="1">
    <location>
        <begin position="59"/>
        <end position="97"/>
    </location>
</feature>
<proteinExistence type="predicted"/>
<dbReference type="VEuPathDB" id="VectorBase:LLOJ007681"/>
<feature type="transmembrane region" description="Helical" evidence="2">
    <location>
        <begin position="183"/>
        <end position="201"/>
    </location>
</feature>
<feature type="signal peptide" evidence="3">
    <location>
        <begin position="1"/>
        <end position="18"/>
    </location>
</feature>
<dbReference type="AlphaFoldDB" id="A0A1B0CS32"/>
<keyword evidence="3" id="KW-0732">Signal</keyword>
<sequence>MSGKFVVIILCFLRIVLCDQQAQEQQQTDSYLSALHESHATGAASNYHESDQYQQQPMHQQKNQYYNQQHQQQNQYYNQQNQHQQQNQYNQQHSQQENNKDTYYPSSYAHQQPHPPDHTEGTEMNFGNYEYKDFEYPHHEEPPKHLSPPPDPPTDYSWLLKLAALAVGKFLLKVIIIKKIVKFFSVIVFLFVLPAFFATIAKHVTLHGFGRKINNEELNNRSVENLAKFVITSIQGFKNAPNCSKNKEEWSCRLNGMFNIVDSKYPVKGLLKNLRKDFGFDVTKVTVLKPTKVEYS</sequence>
<feature type="region of interest" description="Disordered" evidence="1">
    <location>
        <begin position="45"/>
        <end position="125"/>
    </location>
</feature>
<organism evidence="5 6">
    <name type="scientific">Lutzomyia longipalpis</name>
    <name type="common">Sand fly</name>
    <dbReference type="NCBI Taxonomy" id="7200"/>
    <lineage>
        <taxon>Eukaryota</taxon>
        <taxon>Metazoa</taxon>
        <taxon>Ecdysozoa</taxon>
        <taxon>Arthropoda</taxon>
        <taxon>Hexapoda</taxon>
        <taxon>Insecta</taxon>
        <taxon>Pterygota</taxon>
        <taxon>Neoptera</taxon>
        <taxon>Endopterygota</taxon>
        <taxon>Diptera</taxon>
        <taxon>Nematocera</taxon>
        <taxon>Psychodoidea</taxon>
        <taxon>Psychodidae</taxon>
        <taxon>Lutzomyia</taxon>
        <taxon>Lutzomyia</taxon>
    </lineage>
</organism>
<dbReference type="EMBL" id="AJWK01025607">
    <property type="status" value="NOT_ANNOTATED_CDS"/>
    <property type="molecule type" value="Genomic_DNA"/>
</dbReference>
<reference evidence="6" key="1">
    <citation type="submission" date="2012-05" db="EMBL/GenBank/DDBJ databases">
        <title>Whole Genome Assembly of Lutzomyia longipalpis.</title>
        <authorList>
            <person name="Richards S."/>
            <person name="Qu C."/>
            <person name="Dillon R."/>
            <person name="Worley K."/>
            <person name="Scherer S."/>
            <person name="Batterton M."/>
            <person name="Taylor A."/>
            <person name="Hawes A."/>
            <person name="Hernandez B."/>
            <person name="Kovar C."/>
            <person name="Mandapat C."/>
            <person name="Pham C."/>
            <person name="Qu C."/>
            <person name="Jing C."/>
            <person name="Bess C."/>
            <person name="Bandaranaike D."/>
            <person name="Ngo D."/>
            <person name="Ongeri F."/>
            <person name="Arias F."/>
            <person name="Lara F."/>
            <person name="Weissenberger G."/>
            <person name="Kamau G."/>
            <person name="Han H."/>
            <person name="Shen H."/>
            <person name="Dinh H."/>
            <person name="Khalil I."/>
            <person name="Jones J."/>
            <person name="Shafer J."/>
            <person name="Jayaseelan J."/>
            <person name="Quiroz J."/>
            <person name="Blankenburg K."/>
            <person name="Nguyen L."/>
            <person name="Jackson L."/>
            <person name="Francisco L."/>
            <person name="Tang L.-Y."/>
            <person name="Pu L.-L."/>
            <person name="Perales L."/>
            <person name="Lorensuhewa L."/>
            <person name="Munidasa M."/>
            <person name="Coyle M."/>
            <person name="Taylor M."/>
            <person name="Puazo M."/>
            <person name="Firestine M."/>
            <person name="Scheel M."/>
            <person name="Javaid M."/>
            <person name="Wang M."/>
            <person name="Li M."/>
            <person name="Tabassum N."/>
            <person name="Saada N."/>
            <person name="Osuji N."/>
            <person name="Aqrawi P."/>
            <person name="Fu Q."/>
            <person name="Thornton R."/>
            <person name="Raj R."/>
            <person name="Goodspeed R."/>
            <person name="Mata R."/>
            <person name="Najjar R."/>
            <person name="Gubbala S."/>
            <person name="Lee S."/>
            <person name="Denson S."/>
            <person name="Patil S."/>
            <person name="Macmil S."/>
            <person name="Qi S."/>
            <person name="Matskevitch T."/>
            <person name="Palculict T."/>
            <person name="Mathew T."/>
            <person name="Vee V."/>
            <person name="Velamala V."/>
            <person name="Korchina V."/>
            <person name="Cai W."/>
            <person name="Liu W."/>
            <person name="Dai W."/>
            <person name="Zou X."/>
            <person name="Zhu Y."/>
            <person name="Zhang Y."/>
            <person name="Wu Y.-Q."/>
            <person name="Xin Y."/>
            <person name="Nazarath L."/>
            <person name="Kovar C."/>
            <person name="Han Y."/>
            <person name="Muzny D."/>
            <person name="Gibbs R."/>
        </authorList>
    </citation>
    <scope>NUCLEOTIDE SEQUENCE [LARGE SCALE GENOMIC DNA]</scope>
    <source>
        <strain evidence="6">Jacobina</strain>
    </source>
</reference>
<feature type="chain" id="PRO_5044555479" evidence="3">
    <location>
        <begin position="19"/>
        <end position="296"/>
    </location>
</feature>
<keyword evidence="2" id="KW-0812">Transmembrane</keyword>
<evidence type="ECO:0000313" key="6">
    <source>
        <dbReference type="Proteomes" id="UP000092461"/>
    </source>
</evidence>
<evidence type="ECO:0000313" key="5">
    <source>
        <dbReference type="EnsemblMetazoa" id="LLOJ007681-PA"/>
    </source>
</evidence>
<keyword evidence="2" id="KW-1133">Transmembrane helix</keyword>
<evidence type="ECO:0000313" key="4">
    <source>
        <dbReference type="EMBL" id="MBC1180506.1"/>
    </source>
</evidence>
<reference evidence="5" key="3">
    <citation type="submission" date="2020-05" db="UniProtKB">
        <authorList>
            <consortium name="EnsemblMetazoa"/>
        </authorList>
    </citation>
    <scope>IDENTIFICATION</scope>
    <source>
        <strain evidence="5">Jacobina</strain>
    </source>
</reference>